<protein>
    <recommendedName>
        <fullName evidence="2">YncI copper-binding domain-containing protein</fullName>
    </recommendedName>
</protein>
<dbReference type="AlphaFoldDB" id="A0A0D6JDY3"/>
<evidence type="ECO:0000313" key="4">
    <source>
        <dbReference type="Proteomes" id="UP000033187"/>
    </source>
</evidence>
<organism evidence="3 4">
    <name type="scientific">Candidatus Filomicrobium marinum</name>
    <dbReference type="NCBI Taxonomy" id="1608628"/>
    <lineage>
        <taxon>Bacteria</taxon>
        <taxon>Pseudomonadati</taxon>
        <taxon>Pseudomonadota</taxon>
        <taxon>Alphaproteobacteria</taxon>
        <taxon>Hyphomicrobiales</taxon>
        <taxon>Hyphomicrobiaceae</taxon>
        <taxon>Filomicrobium</taxon>
    </lineage>
</organism>
<feature type="domain" description="YncI copper-binding" evidence="2">
    <location>
        <begin position="25"/>
        <end position="172"/>
    </location>
</feature>
<dbReference type="InterPro" id="IPR036182">
    <property type="entry name" value="PCuAC_sf"/>
</dbReference>
<dbReference type="PANTHER" id="PTHR36302:SF1">
    <property type="entry name" value="COPPER CHAPERONE PCU(A)C"/>
    <property type="match status" value="1"/>
</dbReference>
<dbReference type="InterPro" id="IPR038507">
    <property type="entry name" value="YcnI-like_sf"/>
</dbReference>
<dbReference type="KEGG" id="fiy:BN1229_v1_1278"/>
<accession>A0A0D6JDY3</accession>
<dbReference type="KEGG" id="fil:BN1229_v1_1280"/>
<dbReference type="EMBL" id="LN829119">
    <property type="protein sequence ID" value="CPR17484.1"/>
    <property type="molecule type" value="Genomic_DNA"/>
</dbReference>
<evidence type="ECO:0000259" key="2">
    <source>
        <dbReference type="Pfam" id="PF07987"/>
    </source>
</evidence>
<dbReference type="Pfam" id="PF04314">
    <property type="entry name" value="PCuAC"/>
    <property type="match status" value="1"/>
</dbReference>
<dbReference type="InterPro" id="IPR012533">
    <property type="entry name" value="YcnI-copper_dom"/>
</dbReference>
<name>A0A0D6JDY3_9HYPH</name>
<dbReference type="InterPro" id="IPR021174">
    <property type="entry name" value="UCP037139"/>
</dbReference>
<dbReference type="Proteomes" id="UP000033187">
    <property type="component" value="Chromosome 1"/>
</dbReference>
<dbReference type="Pfam" id="PF07987">
    <property type="entry name" value="DUF1775"/>
    <property type="match status" value="1"/>
</dbReference>
<dbReference type="Gene3D" id="2.60.40.1890">
    <property type="entry name" value="PCu(A)C copper chaperone"/>
    <property type="match status" value="1"/>
</dbReference>
<keyword evidence="4" id="KW-1185">Reference proteome</keyword>
<keyword evidence="1" id="KW-0732">Signal</keyword>
<dbReference type="Gene3D" id="2.60.40.2230">
    <property type="entry name" value="Uncharacterised protein YcnI-like PF07987, DUF1775"/>
    <property type="match status" value="1"/>
</dbReference>
<dbReference type="SUPFAM" id="SSF110087">
    <property type="entry name" value="DR1885-like metal-binding protein"/>
    <property type="match status" value="1"/>
</dbReference>
<feature type="chain" id="PRO_5002306179" description="YncI copper-binding domain-containing protein" evidence="1">
    <location>
        <begin position="21"/>
        <end position="329"/>
    </location>
</feature>
<dbReference type="PANTHER" id="PTHR36302">
    <property type="entry name" value="BLR7088 PROTEIN"/>
    <property type="match status" value="1"/>
</dbReference>
<gene>
    <name evidence="3" type="ORF">YBN1229_v1_1278</name>
</gene>
<feature type="signal peptide" evidence="1">
    <location>
        <begin position="1"/>
        <end position="20"/>
    </location>
</feature>
<dbReference type="InterPro" id="IPR007410">
    <property type="entry name" value="LpqE-like"/>
</dbReference>
<dbReference type="InterPro" id="IPR058248">
    <property type="entry name" value="Lxx211020-like"/>
</dbReference>
<proteinExistence type="predicted"/>
<evidence type="ECO:0000313" key="3">
    <source>
        <dbReference type="EMBL" id="CPR17484.1"/>
    </source>
</evidence>
<reference evidence="4" key="1">
    <citation type="submission" date="2015-02" db="EMBL/GenBank/DDBJ databases">
        <authorList>
            <person name="Chooi Y.-H."/>
        </authorList>
    </citation>
    <scope>NUCLEOTIDE SEQUENCE [LARGE SCALE GENOMIC DNA]</scope>
    <source>
        <strain evidence="4">strain Y</strain>
    </source>
</reference>
<dbReference type="CDD" id="cd08545">
    <property type="entry name" value="YcnI_like"/>
    <property type="match status" value="1"/>
</dbReference>
<sequence>MTIRMTLAAAGMTIATIAPATVSAHVGLEQKQATVGASYKAVFKVPHGCSGSPTQKVIVQIPEGVIGVKPMPKPGWTLTIERGPYEKSYKFYHGSMLSEGVRTVTWTGGPLADEHYDEFILSSFVAGELPADTAIYFPVTQECEKGELKWAEIPASGQDPHDLKAPAPALNLVAHEGGHGSHAHGQAADASEIKVGDLIIEKPWSRTTPPGASVGVGYLKIRNMGGTPDTLLGANAASAERVEVHESSEKDGIARMRKLANGLDLPAKEAVELKPGSFHLMLMGLSEPITSDKKLPIELHFKNAGKVTVEFDVSPIGEAKSGSGHAHHH</sequence>
<dbReference type="PIRSF" id="PIRSF037139">
    <property type="entry name" value="UCP037139"/>
    <property type="match status" value="1"/>
</dbReference>
<evidence type="ECO:0000256" key="1">
    <source>
        <dbReference type="SAM" id="SignalP"/>
    </source>
</evidence>